<accession>A0A1E2UUA7</accession>
<gene>
    <name evidence="1" type="ORF">A3196_16035</name>
</gene>
<dbReference type="EMBL" id="LVJZ01000003">
    <property type="protein sequence ID" value="ODB98135.1"/>
    <property type="molecule type" value="Genomic_DNA"/>
</dbReference>
<evidence type="ECO:0000313" key="2">
    <source>
        <dbReference type="Proteomes" id="UP000094849"/>
    </source>
</evidence>
<organism evidence="1 2">
    <name type="scientific">Candidatus Thiodiazotropha endoloripes</name>
    <dbReference type="NCBI Taxonomy" id="1818881"/>
    <lineage>
        <taxon>Bacteria</taxon>
        <taxon>Pseudomonadati</taxon>
        <taxon>Pseudomonadota</taxon>
        <taxon>Gammaproteobacteria</taxon>
        <taxon>Chromatiales</taxon>
        <taxon>Sedimenticolaceae</taxon>
        <taxon>Candidatus Thiodiazotropha</taxon>
    </lineage>
</organism>
<sequence length="73" mass="7805">MPKVSAKRQITLPVEQCRVAGIGPGDEYQCFVDGEGHITIIKKAPGAARGILKGLKSNPKLSDEESLQSSLNK</sequence>
<name>A0A1E2UUA7_9GAMM</name>
<evidence type="ECO:0000313" key="1">
    <source>
        <dbReference type="EMBL" id="ODB98135.1"/>
    </source>
</evidence>
<dbReference type="Gene3D" id="2.10.260.10">
    <property type="match status" value="1"/>
</dbReference>
<dbReference type="Proteomes" id="UP000094849">
    <property type="component" value="Unassembled WGS sequence"/>
</dbReference>
<dbReference type="AlphaFoldDB" id="A0A1E2UUA7"/>
<dbReference type="InterPro" id="IPR037914">
    <property type="entry name" value="SpoVT-AbrB_sf"/>
</dbReference>
<dbReference type="SUPFAM" id="SSF89447">
    <property type="entry name" value="AbrB/MazE/MraZ-like"/>
    <property type="match status" value="1"/>
</dbReference>
<comment type="caution">
    <text evidence="1">The sequence shown here is derived from an EMBL/GenBank/DDBJ whole genome shotgun (WGS) entry which is preliminary data.</text>
</comment>
<reference evidence="1 2" key="1">
    <citation type="submission" date="2016-03" db="EMBL/GenBank/DDBJ databases">
        <title>Chemosynthetic sulphur-oxidizing symbionts of marine invertebrate animals are capable of nitrogen fixation.</title>
        <authorList>
            <person name="Petersen J.M."/>
            <person name="Kemper A."/>
            <person name="Gruber-Vodicka H."/>
            <person name="Cardini U."/>
            <person name="Geest Mvander."/>
            <person name="Kleiner M."/>
            <person name="Bulgheresi S."/>
            <person name="Fussmann M."/>
            <person name="Herbold C."/>
            <person name="Seah B.K.B."/>
            <person name="Antony C.Paul."/>
            <person name="Liu D."/>
            <person name="Belitz A."/>
            <person name="Weber M."/>
        </authorList>
    </citation>
    <scope>NUCLEOTIDE SEQUENCE [LARGE SCALE GENOMIC DNA]</scope>
    <source>
        <strain evidence="1">G_D</strain>
    </source>
</reference>
<keyword evidence="2" id="KW-1185">Reference proteome</keyword>
<dbReference type="OrthoDB" id="5519374at2"/>
<dbReference type="STRING" id="1818881.A3196_16035"/>
<proteinExistence type="predicted"/>
<dbReference type="RefSeq" id="WP_069006695.1">
    <property type="nucleotide sequence ID" value="NZ_LVJW01000003.1"/>
</dbReference>
<protein>
    <submittedName>
        <fullName evidence="1">AbrB family transcriptional regulator</fullName>
    </submittedName>
</protein>